<evidence type="ECO:0000313" key="4">
    <source>
        <dbReference type="Proteomes" id="UP000281028"/>
    </source>
</evidence>
<organism evidence="3 4">
    <name type="scientific">Chitinophaga solisilvae</name>
    <dbReference type="NCBI Taxonomy" id="1233460"/>
    <lineage>
        <taxon>Bacteria</taxon>
        <taxon>Pseudomonadati</taxon>
        <taxon>Bacteroidota</taxon>
        <taxon>Chitinophagia</taxon>
        <taxon>Chitinophagales</taxon>
        <taxon>Chitinophagaceae</taxon>
        <taxon>Chitinophaga</taxon>
    </lineage>
</organism>
<protein>
    <submittedName>
        <fullName evidence="3">DUF4838 domain-containing protein</fullName>
    </submittedName>
</protein>
<dbReference type="Proteomes" id="UP000281028">
    <property type="component" value="Unassembled WGS sequence"/>
</dbReference>
<feature type="signal peptide" evidence="2">
    <location>
        <begin position="1"/>
        <end position="21"/>
    </location>
</feature>
<dbReference type="OrthoDB" id="1099022at2"/>
<evidence type="ECO:0000256" key="1">
    <source>
        <dbReference type="ARBA" id="ARBA00022801"/>
    </source>
</evidence>
<dbReference type="AlphaFoldDB" id="A0A9Q5DAC7"/>
<dbReference type="Pfam" id="PF16126">
    <property type="entry name" value="DUF4838"/>
    <property type="match status" value="1"/>
</dbReference>
<evidence type="ECO:0000313" key="3">
    <source>
        <dbReference type="EMBL" id="NSL87542.1"/>
    </source>
</evidence>
<keyword evidence="2" id="KW-0732">Signal</keyword>
<proteinExistence type="predicted"/>
<dbReference type="InterPro" id="IPR029018">
    <property type="entry name" value="Hex-like_dom2"/>
</dbReference>
<dbReference type="PANTHER" id="PTHR47406:SF2">
    <property type="entry name" value="ALPHA GLUCURONIDASE N-TERMINAL DOMAIN-CONTAINING PROTEIN"/>
    <property type="match status" value="1"/>
</dbReference>
<sequence length="742" mass="81964">MNSFLLTMTMLLHSACSQQSAADINLVQQGSSSYSIVIPASPTKAEDRAAVILQQYVQQISGAKLPVIRENSYKDQPAVFIGSTAHSSGPEKIAGEGFHIGTAGRQVFIRGGSGKGVVYGVYYLLETYMGCRKDAGVPAVVPASKQVRIPGGLAVTQSPAFVYRETYYPPSLDPEYLEWHGLHRFEDLWGLWGHSFFKLVPPKTYFATHPEYFSLVNGKRQPMQLCLSNEKVYELAAAYFKKAIADNPDAMYWSVAPEDGGGACTCDDCKKADAAEGGPQGSLIRFVNKIAAQFPEQQFTTLAYGYTAKAPLKTKPARNVFIMLSTIDAYRQEPLAAAASAAGFRKNLEDWEAVTQNLFIWDYTTQFTNYLAPFPDYDNLQSNLQYFAKHHVKGVFSQGSGETYSDMAEYNSFVQAQLLWNPNADMTKVNSSFLNGYYGKAGPWIGKYMQALSAAVKSTHAVLDIYGNPVFNAKDYLSPARIDEYSALLDKAEAAAEGDTAFLQRVYRARLPLEYTVLQQSRVYGTGRYGYLQPDGSVSAKWPARIKKFVIASKAAGVTELAEGGLSPDAYQQEWDELLARKWVNSLAFGAKVTLVNPYTPEYSPMKEQTLTDGLTGGKDFSYNWLFTYGKDMIATIDMGSSKRIRQISLNFLLDPRHYIFLPERITVEVSADGSNYTVAGTQPVAPPQEDDALQIRHFNFAVSGENARYIRVSAVCPATLPDWRATPGKKAALCCDEVTVE</sequence>
<dbReference type="GO" id="GO:0016787">
    <property type="term" value="F:hydrolase activity"/>
    <property type="evidence" value="ECO:0007669"/>
    <property type="project" value="UniProtKB-KW"/>
</dbReference>
<dbReference type="EMBL" id="RIAR02000001">
    <property type="protein sequence ID" value="NSL87542.1"/>
    <property type="molecule type" value="Genomic_DNA"/>
</dbReference>
<reference evidence="3" key="1">
    <citation type="submission" date="2020-05" db="EMBL/GenBank/DDBJ databases">
        <title>Chitinophaga laudate sp. nov., isolated from a tropical peat swamp.</title>
        <authorList>
            <person name="Goh C.B.S."/>
            <person name="Lee M.S."/>
            <person name="Parimannan S."/>
            <person name="Pasbakhsh P."/>
            <person name="Yule C.M."/>
            <person name="Rajandas H."/>
            <person name="Loke S."/>
            <person name="Croft L."/>
            <person name="Tan J.B.L."/>
        </authorList>
    </citation>
    <scope>NUCLEOTIDE SEQUENCE</scope>
    <source>
        <strain evidence="3">Mgbs1</strain>
    </source>
</reference>
<keyword evidence="1" id="KW-0378">Hydrolase</keyword>
<dbReference type="Gene3D" id="3.30.379.10">
    <property type="entry name" value="Chitobiase/beta-hexosaminidase domain 2-like"/>
    <property type="match status" value="1"/>
</dbReference>
<dbReference type="GO" id="GO:0005975">
    <property type="term" value="P:carbohydrate metabolic process"/>
    <property type="evidence" value="ECO:0007669"/>
    <property type="project" value="UniProtKB-ARBA"/>
</dbReference>
<name>A0A9Q5DAC7_9BACT</name>
<gene>
    <name evidence="3" type="ORF">ECE50_011905</name>
</gene>
<evidence type="ECO:0000256" key="2">
    <source>
        <dbReference type="SAM" id="SignalP"/>
    </source>
</evidence>
<accession>A0A9Q5DAC7</accession>
<feature type="chain" id="PRO_5040493536" evidence="2">
    <location>
        <begin position="22"/>
        <end position="742"/>
    </location>
</feature>
<comment type="caution">
    <text evidence="3">The sequence shown here is derived from an EMBL/GenBank/DDBJ whole genome shotgun (WGS) entry which is preliminary data.</text>
</comment>
<dbReference type="SUPFAM" id="SSF55545">
    <property type="entry name" value="beta-N-acetylhexosaminidase-like domain"/>
    <property type="match status" value="1"/>
</dbReference>
<dbReference type="Gene3D" id="2.60.120.260">
    <property type="entry name" value="Galactose-binding domain-like"/>
    <property type="match status" value="1"/>
</dbReference>
<dbReference type="PANTHER" id="PTHR47406">
    <property type="entry name" value="COAGULATION FACTOR 5/8 TYPE, C-TERMINAL"/>
    <property type="match status" value="1"/>
</dbReference>
<dbReference type="InterPro" id="IPR032287">
    <property type="entry name" value="DUF4838"/>
</dbReference>
<keyword evidence="4" id="KW-1185">Reference proteome</keyword>